<keyword evidence="3" id="KW-1185">Reference proteome</keyword>
<evidence type="ECO:0000256" key="1">
    <source>
        <dbReference type="SAM" id="MobiDB-lite"/>
    </source>
</evidence>
<feature type="compositionally biased region" description="Acidic residues" evidence="1">
    <location>
        <begin position="696"/>
        <end position="705"/>
    </location>
</feature>
<evidence type="ECO:0000313" key="3">
    <source>
        <dbReference type="Proteomes" id="UP001151760"/>
    </source>
</evidence>
<feature type="compositionally biased region" description="Basic and acidic residues" evidence="1">
    <location>
        <begin position="346"/>
        <end position="355"/>
    </location>
</feature>
<feature type="compositionally biased region" description="Basic residues" evidence="1">
    <location>
        <begin position="237"/>
        <end position="250"/>
    </location>
</feature>
<protein>
    <recommendedName>
        <fullName evidence="4">Retrovirus-related Pol polyprotein from transposon TNT 1-94</fullName>
    </recommendedName>
</protein>
<organism evidence="2 3">
    <name type="scientific">Tanacetum coccineum</name>
    <dbReference type="NCBI Taxonomy" id="301880"/>
    <lineage>
        <taxon>Eukaryota</taxon>
        <taxon>Viridiplantae</taxon>
        <taxon>Streptophyta</taxon>
        <taxon>Embryophyta</taxon>
        <taxon>Tracheophyta</taxon>
        <taxon>Spermatophyta</taxon>
        <taxon>Magnoliopsida</taxon>
        <taxon>eudicotyledons</taxon>
        <taxon>Gunneridae</taxon>
        <taxon>Pentapetalae</taxon>
        <taxon>asterids</taxon>
        <taxon>campanulids</taxon>
        <taxon>Asterales</taxon>
        <taxon>Asteraceae</taxon>
        <taxon>Asteroideae</taxon>
        <taxon>Anthemideae</taxon>
        <taxon>Anthemidinae</taxon>
        <taxon>Tanacetum</taxon>
    </lineage>
</organism>
<feature type="region of interest" description="Disordered" evidence="1">
    <location>
        <begin position="661"/>
        <end position="709"/>
    </location>
</feature>
<feature type="compositionally biased region" description="Basic and acidic residues" evidence="1">
    <location>
        <begin position="681"/>
        <end position="695"/>
    </location>
</feature>
<proteinExistence type="predicted"/>
<name>A0ABQ4WNQ1_9ASTR</name>
<reference evidence="2" key="1">
    <citation type="journal article" date="2022" name="Int. J. Mol. Sci.">
        <title>Draft Genome of Tanacetum Coccineum: Genomic Comparison of Closely Related Tanacetum-Family Plants.</title>
        <authorList>
            <person name="Yamashiro T."/>
            <person name="Shiraishi A."/>
            <person name="Nakayama K."/>
            <person name="Satake H."/>
        </authorList>
    </citation>
    <scope>NUCLEOTIDE SEQUENCE</scope>
</reference>
<feature type="compositionally biased region" description="Polar residues" evidence="1">
    <location>
        <begin position="664"/>
        <end position="680"/>
    </location>
</feature>
<sequence length="843" mass="93470">MVPPNNLGPDLNGKAVNETQYRANPKESHLIVVERIFRKSTSSSCQLLGGKLVCWSAKKQQSMAMSSAEAEYVVAIGCCANILWMKSQLTDYDIIYEKVPVFCDNTSAIAILNNPVLHSKTKHIDIRYHFISDHILKGDIELHFIPTQYRLADIFTKPLDEPTFKRLIVELGNGFQQLGIERKSLPKGTLKKSFLPPRFLSLLIQQKMKEQDYGDGDVTINPTEISMWCLKLPKPPLKAKKKDSKGKKPGAKTGSSKIQSGSKSKETKDGSSKVPNRSQSGHFKTVSSSALDTNPSQPPASTPVDAGMHKEDKQPTCNPTSLGVISEDGAHPQLSSGRDALADSTAKVDPRKSAPHDSIPQQQGRDEGTKNYTLNHIFTGTDPNVLAKKTKSISEGLEIDLATPEIEKGAGTITKQIPKDDPIIVVDESEEEEDKDEGIHANSNVETKDTSVPKPPSPRTSKYNEDLSWSTSFKTRRTQKTSSALEGFIFVVIVLDRNIRKLELEKNKDKAEVALLSAQPSFSDVTQLTELLVKSLKPEFLKILSAYDFSSSLPTKLKELPSKFTELTEEVKGLKKHVHELEIELPGDLKDIPPKLEEFTKTLTSAIQVETVLAKLKTLDALPSLLNKVTEALNHLAQAIASTKDASVLFACQAGTQPAEGEKNINQATISYPPKSSSQTEGEHIKKAKKDMSSKDDEEGSDSESNDIVNLTGSKVESLRKKELKKFDFVTKDGDHIHLTEEQIKEQNKIEESTKAEAAKHEVEVRKEELVDLLGPDVVSKYYKAKLQYDNYCDKMLNKRAKSRIINYDVLTRKGLITLKVYREDGTSEFIPNFKAGDLHLGE</sequence>
<dbReference type="Proteomes" id="UP001151760">
    <property type="component" value="Unassembled WGS sequence"/>
</dbReference>
<feature type="compositionally biased region" description="Low complexity" evidence="1">
    <location>
        <begin position="251"/>
        <end position="262"/>
    </location>
</feature>
<gene>
    <name evidence="2" type="ORF">Tco_0627805</name>
</gene>
<evidence type="ECO:0008006" key="4">
    <source>
        <dbReference type="Google" id="ProtNLM"/>
    </source>
</evidence>
<dbReference type="CDD" id="cd09272">
    <property type="entry name" value="RNase_HI_RT_Ty1"/>
    <property type="match status" value="1"/>
</dbReference>
<dbReference type="PANTHER" id="PTHR11439">
    <property type="entry name" value="GAG-POL-RELATED RETROTRANSPOSON"/>
    <property type="match status" value="1"/>
</dbReference>
<dbReference type="PANTHER" id="PTHR11439:SF495">
    <property type="entry name" value="REVERSE TRANSCRIPTASE, RNA-DEPENDENT DNA POLYMERASE-RELATED"/>
    <property type="match status" value="1"/>
</dbReference>
<comment type="caution">
    <text evidence="2">The sequence shown here is derived from an EMBL/GenBank/DDBJ whole genome shotgun (WGS) entry which is preliminary data.</text>
</comment>
<evidence type="ECO:0000313" key="2">
    <source>
        <dbReference type="EMBL" id="GJS54443.1"/>
    </source>
</evidence>
<dbReference type="EMBL" id="BQNB010008798">
    <property type="protein sequence ID" value="GJS54443.1"/>
    <property type="molecule type" value="Genomic_DNA"/>
</dbReference>
<accession>A0ABQ4WNQ1</accession>
<feature type="region of interest" description="Disordered" evidence="1">
    <location>
        <begin position="429"/>
        <end position="465"/>
    </location>
</feature>
<feature type="compositionally biased region" description="Polar residues" evidence="1">
    <location>
        <begin position="273"/>
        <end position="295"/>
    </location>
</feature>
<reference evidence="2" key="2">
    <citation type="submission" date="2022-01" db="EMBL/GenBank/DDBJ databases">
        <authorList>
            <person name="Yamashiro T."/>
            <person name="Shiraishi A."/>
            <person name="Satake H."/>
            <person name="Nakayama K."/>
        </authorList>
    </citation>
    <scope>NUCLEOTIDE SEQUENCE</scope>
</reference>
<feature type="region of interest" description="Disordered" evidence="1">
    <location>
        <begin position="236"/>
        <end position="377"/>
    </location>
</feature>